<dbReference type="InterPro" id="IPR004843">
    <property type="entry name" value="Calcineurin-like_PHP"/>
</dbReference>
<comment type="similarity">
    <text evidence="2">Belongs to the 5'-nucleotidase family.</text>
</comment>
<dbReference type="SUPFAM" id="SSF56300">
    <property type="entry name" value="Metallo-dependent phosphatases"/>
    <property type="match status" value="1"/>
</dbReference>
<accession>N2BDA4</accession>
<dbReference type="PROSITE" id="PS00785">
    <property type="entry name" value="5_NUCLEOTIDASE_1"/>
    <property type="match status" value="1"/>
</dbReference>
<dbReference type="InterPro" id="IPR008964">
    <property type="entry name" value="Invasin/intimin_cell_adhesion"/>
</dbReference>
<dbReference type="PANTHER" id="PTHR11575:SF24">
    <property type="entry name" value="5'-NUCLEOTIDASE"/>
    <property type="match status" value="1"/>
</dbReference>
<dbReference type="PANTHER" id="PTHR11575">
    <property type="entry name" value="5'-NUCLEOTIDASE-RELATED"/>
    <property type="match status" value="1"/>
</dbReference>
<dbReference type="InterPro" id="IPR006179">
    <property type="entry name" value="5_nucleotidase/apyrase"/>
</dbReference>
<dbReference type="GO" id="GO:0046872">
    <property type="term" value="F:metal ion binding"/>
    <property type="evidence" value="ECO:0007669"/>
    <property type="project" value="InterPro"/>
</dbReference>
<keyword evidence="5" id="KW-1185">Reference proteome</keyword>
<dbReference type="STRING" id="1235802.C823_00790"/>
<sequence length="684" mass="73935">MLQKMKKLLSLFLTLALMLGMAGMSFDQVQAAEGDVVITLLETTDIHGHLVETPSSDKAEYQYRLAYMAKLFNDYRAKGDVIALNGGDTFQGTPLSNLSFGKYLIQTLDAMKFDASAVGNHEFDWGIEKVTTNQATLADSQIPMLACNIFVKETGKPVDFAKPYTVIERSGKKIAVIGWADEYSADIMAERIAPYTISEDASLVNDLAKELKTKGKADAVIVLAHDDAQEAVEKFEAGYIDILLGGHSHQIKVGTGSNGIPYGQGNREARGFATATMTIGADNKVSVTTPEYIDIYENADKLKYTEENKGDFDEDILKISNTAVDEVAPLLNEEIAELPVALERTLIEGTLTSVMGNWITDIMRYDEGVDFAFCNDGGIRTNFEAKKLTVNDIYTVAPFGNLIYKIEMNGSQIVKLLEQVVGNDSSNMQMSGLTAKYDLSLPEDQQVFDVCLADGTAIDPEKTYTLVTNEYLATGGNKYSAFVDDSISSVNTNVADNIALIEKVKKLGKEGPLVIDANPRFVEGTKPAEVPSAADKKTAYVGRKFNVKINGLADDAKVVYSSNNKKVAVVNQNGKVTAKAKGTAVITAKVTQNDTTYKLKIKVTVKNPTVKMTASTKQLTVGQTYTFKAKAYGLTGDIKWTSGNKAVAAVTSKGKVTAKAAGTTTIQATVGGKSVSCKLTVKQK</sequence>
<feature type="signal peptide" evidence="2">
    <location>
        <begin position="1"/>
        <end position="31"/>
    </location>
</feature>
<dbReference type="InterPro" id="IPR029052">
    <property type="entry name" value="Metallo-depent_PP-like"/>
</dbReference>
<feature type="domain" description="BIG2" evidence="3">
    <location>
        <begin position="606"/>
        <end position="680"/>
    </location>
</feature>
<dbReference type="InterPro" id="IPR008334">
    <property type="entry name" value="5'-Nucleotdase_C"/>
</dbReference>
<dbReference type="HOGENOM" id="CLU_005854_7_3_9"/>
<name>N2BDA4_9FIRM</name>
<evidence type="ECO:0000313" key="4">
    <source>
        <dbReference type="EMBL" id="EMZ36423.1"/>
    </source>
</evidence>
<dbReference type="eggNOG" id="COG0737">
    <property type="taxonomic scope" value="Bacteria"/>
</dbReference>
<dbReference type="PRINTS" id="PR01607">
    <property type="entry name" value="APYRASEFAMLY"/>
</dbReference>
<keyword evidence="1 2" id="KW-0732">Signal</keyword>
<dbReference type="GO" id="GO:0016788">
    <property type="term" value="F:hydrolase activity, acting on ester bonds"/>
    <property type="evidence" value="ECO:0007669"/>
    <property type="project" value="InterPro"/>
</dbReference>
<dbReference type="SUPFAM" id="SSF49373">
    <property type="entry name" value="Invasin/intimin cell-adhesion fragments"/>
    <property type="match status" value="2"/>
</dbReference>
<protein>
    <recommendedName>
        <fullName evidence="3">BIG2 domain-containing protein</fullName>
    </recommendedName>
</protein>
<keyword evidence="2" id="KW-0378">Hydrolase</keyword>
<dbReference type="PROSITE" id="PS00786">
    <property type="entry name" value="5_NUCLEOTIDASE_2"/>
    <property type="match status" value="1"/>
</dbReference>
<evidence type="ECO:0000256" key="2">
    <source>
        <dbReference type="RuleBase" id="RU362119"/>
    </source>
</evidence>
<dbReference type="InterPro" id="IPR003343">
    <property type="entry name" value="Big_2"/>
</dbReference>
<dbReference type="Pfam" id="PF00149">
    <property type="entry name" value="Metallophos"/>
    <property type="match status" value="1"/>
</dbReference>
<dbReference type="PATRIC" id="fig|1235802.3.peg.848"/>
<reference evidence="4 5" key="1">
    <citation type="journal article" date="2014" name="Genome Announc.">
        <title>Draft genome sequences of the altered schaedler flora, a defined bacterial community from gnotobiotic mice.</title>
        <authorList>
            <person name="Wannemuehler M.J."/>
            <person name="Overstreet A.M."/>
            <person name="Ward D.V."/>
            <person name="Phillips G.J."/>
        </authorList>
    </citation>
    <scope>NUCLEOTIDE SEQUENCE [LARGE SCALE GENOMIC DNA]</scope>
    <source>
        <strain evidence="4 5">ASF492</strain>
    </source>
</reference>
<proteinExistence type="inferred from homology"/>
<dbReference type="AlphaFoldDB" id="N2BDA4"/>
<dbReference type="Proteomes" id="UP000012589">
    <property type="component" value="Unassembled WGS sequence"/>
</dbReference>
<dbReference type="Gene3D" id="2.60.40.1080">
    <property type="match status" value="2"/>
</dbReference>
<dbReference type="EMBL" id="AQFT01000023">
    <property type="protein sequence ID" value="EMZ36423.1"/>
    <property type="molecule type" value="Genomic_DNA"/>
</dbReference>
<dbReference type="eggNOG" id="COG5492">
    <property type="taxonomic scope" value="Bacteria"/>
</dbReference>
<organism evidence="4 5">
    <name type="scientific">Eubacterium plexicaudatum ASF492</name>
    <dbReference type="NCBI Taxonomy" id="1235802"/>
    <lineage>
        <taxon>Bacteria</taxon>
        <taxon>Bacillati</taxon>
        <taxon>Bacillota</taxon>
        <taxon>Clostridia</taxon>
        <taxon>Eubacteriales</taxon>
        <taxon>Eubacteriaceae</taxon>
        <taxon>Eubacterium</taxon>
    </lineage>
</organism>
<dbReference type="OrthoDB" id="9800780at2"/>
<dbReference type="InterPro" id="IPR036907">
    <property type="entry name" value="5'-Nucleotdase_C_sf"/>
</dbReference>
<dbReference type="Pfam" id="PF02872">
    <property type="entry name" value="5_nucleotid_C"/>
    <property type="match status" value="1"/>
</dbReference>
<feature type="chain" id="PRO_5005141912" description="BIG2 domain-containing protein" evidence="2">
    <location>
        <begin position="32"/>
        <end position="684"/>
    </location>
</feature>
<dbReference type="GO" id="GO:0000166">
    <property type="term" value="F:nucleotide binding"/>
    <property type="evidence" value="ECO:0007669"/>
    <property type="project" value="UniProtKB-KW"/>
</dbReference>
<gene>
    <name evidence="4" type="ORF">C823_00790</name>
</gene>
<evidence type="ECO:0000256" key="1">
    <source>
        <dbReference type="ARBA" id="ARBA00022729"/>
    </source>
</evidence>
<feature type="domain" description="BIG2" evidence="3">
    <location>
        <begin position="524"/>
        <end position="599"/>
    </location>
</feature>
<evidence type="ECO:0000259" key="3">
    <source>
        <dbReference type="SMART" id="SM00635"/>
    </source>
</evidence>
<dbReference type="SMART" id="SM00635">
    <property type="entry name" value="BID_2"/>
    <property type="match status" value="2"/>
</dbReference>
<dbReference type="GO" id="GO:0009166">
    <property type="term" value="P:nucleotide catabolic process"/>
    <property type="evidence" value="ECO:0007669"/>
    <property type="project" value="InterPro"/>
</dbReference>
<dbReference type="InterPro" id="IPR006146">
    <property type="entry name" value="5'-Nucleotdase_CS"/>
</dbReference>
<keyword evidence="2" id="KW-0547">Nucleotide-binding</keyword>
<dbReference type="SUPFAM" id="SSF55816">
    <property type="entry name" value="5'-nucleotidase (syn. UDP-sugar hydrolase), C-terminal domain"/>
    <property type="match status" value="1"/>
</dbReference>
<dbReference type="Pfam" id="PF02368">
    <property type="entry name" value="Big_2"/>
    <property type="match status" value="2"/>
</dbReference>
<comment type="caution">
    <text evidence="4">The sequence shown here is derived from an EMBL/GenBank/DDBJ whole genome shotgun (WGS) entry which is preliminary data.</text>
</comment>
<evidence type="ECO:0000313" key="5">
    <source>
        <dbReference type="Proteomes" id="UP000012589"/>
    </source>
</evidence>
<dbReference type="Gene3D" id="3.60.21.10">
    <property type="match status" value="1"/>
</dbReference>
<dbReference type="Gene3D" id="3.90.780.10">
    <property type="entry name" value="5'-Nucleotidase, C-terminal domain"/>
    <property type="match status" value="1"/>
</dbReference>